<dbReference type="OrthoDB" id="10548317at2759"/>
<comment type="caution">
    <text evidence="1">The sequence shown here is derived from an EMBL/GenBank/DDBJ whole genome shotgun (WGS) entry which is preliminary data.</text>
</comment>
<proteinExistence type="predicted"/>
<accession>A0A225V0C7</accession>
<evidence type="ECO:0000313" key="2">
    <source>
        <dbReference type="Proteomes" id="UP000198211"/>
    </source>
</evidence>
<protein>
    <submittedName>
        <fullName evidence="1">Uncharacterized protein</fullName>
    </submittedName>
</protein>
<gene>
    <name evidence="1" type="ORF">PHMEG_00030531</name>
</gene>
<organism evidence="1 2">
    <name type="scientific">Phytophthora megakarya</name>
    <dbReference type="NCBI Taxonomy" id="4795"/>
    <lineage>
        <taxon>Eukaryota</taxon>
        <taxon>Sar</taxon>
        <taxon>Stramenopiles</taxon>
        <taxon>Oomycota</taxon>
        <taxon>Peronosporomycetes</taxon>
        <taxon>Peronosporales</taxon>
        <taxon>Peronosporaceae</taxon>
        <taxon>Phytophthora</taxon>
    </lineage>
</organism>
<sequence>MKARRAGHVIDEISISHQTLLGGTDSVSKSMSKTPQKLMGGKHVPFIGELLQLSPVGGHPCYKAAPDTANRLRHAHYAIYSAINFVVFLMENMRARLDPVYAGILDSVPWGRRSNSQLNKLNSRVHNHLEVPQTRNSITFYRPIVVWTNRLRCAINHIMVFKIAGVHGATVFECLTKP</sequence>
<keyword evidence="2" id="KW-1185">Reference proteome</keyword>
<dbReference type="EMBL" id="NBNE01009196">
    <property type="protein sequence ID" value="OWY98654.1"/>
    <property type="molecule type" value="Genomic_DNA"/>
</dbReference>
<dbReference type="Proteomes" id="UP000198211">
    <property type="component" value="Unassembled WGS sequence"/>
</dbReference>
<reference evidence="2" key="1">
    <citation type="submission" date="2017-03" db="EMBL/GenBank/DDBJ databases">
        <title>Phytopthora megakarya and P. palmivora, two closely related causual agents of cacao black pod achieved similar genome size and gene model numbers by different mechanisms.</title>
        <authorList>
            <person name="Ali S."/>
            <person name="Shao J."/>
            <person name="Larry D.J."/>
            <person name="Kronmiller B."/>
            <person name="Shen D."/>
            <person name="Strem M.D."/>
            <person name="Melnick R.L."/>
            <person name="Guiltinan M.J."/>
            <person name="Tyler B.M."/>
            <person name="Meinhardt L.W."/>
            <person name="Bailey B.A."/>
        </authorList>
    </citation>
    <scope>NUCLEOTIDE SEQUENCE [LARGE SCALE GENOMIC DNA]</scope>
    <source>
        <strain evidence="2">zdho120</strain>
    </source>
</reference>
<evidence type="ECO:0000313" key="1">
    <source>
        <dbReference type="EMBL" id="OWY98654.1"/>
    </source>
</evidence>
<dbReference type="AlphaFoldDB" id="A0A225V0C7"/>
<name>A0A225V0C7_9STRA</name>